<dbReference type="PANTHER" id="PTHR44675">
    <property type="entry name" value="PAK1 INTERACTING PROTEIN 1"/>
    <property type="match status" value="1"/>
</dbReference>
<dbReference type="InterPro" id="IPR015943">
    <property type="entry name" value="WD40/YVTN_repeat-like_dom_sf"/>
</dbReference>
<dbReference type="HOGENOM" id="CLU_232423_0_0_1"/>
<dbReference type="InterPro" id="IPR001680">
    <property type="entry name" value="WD40_rpt"/>
</dbReference>
<organism evidence="3">
    <name type="scientific">Albugo laibachii Nc14</name>
    <dbReference type="NCBI Taxonomy" id="890382"/>
    <lineage>
        <taxon>Eukaryota</taxon>
        <taxon>Sar</taxon>
        <taxon>Stramenopiles</taxon>
        <taxon>Oomycota</taxon>
        <taxon>Peronosporomycetes</taxon>
        <taxon>Albuginales</taxon>
        <taxon>Albuginaceae</taxon>
        <taxon>Albugo</taxon>
    </lineage>
</organism>
<proteinExistence type="predicted"/>
<dbReference type="InterPro" id="IPR051959">
    <property type="entry name" value="PAK1-Kinase_Regulator"/>
</dbReference>
<dbReference type="EMBL" id="FR824096">
    <property type="protein sequence ID" value="CCA18495.1"/>
    <property type="molecule type" value="Genomic_DNA"/>
</dbReference>
<dbReference type="Pfam" id="PF00400">
    <property type="entry name" value="WD40"/>
    <property type="match status" value="1"/>
</dbReference>
<evidence type="ECO:0000256" key="1">
    <source>
        <dbReference type="PROSITE-ProRule" id="PRU00221"/>
    </source>
</evidence>
<protein>
    <submittedName>
        <fullName evidence="3">Uncharacterized protein AlNc14C51G4016</fullName>
    </submittedName>
</protein>
<feature type="repeat" description="WD" evidence="1">
    <location>
        <begin position="160"/>
        <end position="184"/>
    </location>
</feature>
<keyword evidence="1" id="KW-0853">WD repeat</keyword>
<dbReference type="SUPFAM" id="SSF50978">
    <property type="entry name" value="WD40 repeat-like"/>
    <property type="match status" value="2"/>
</dbReference>
<dbReference type="PANTHER" id="PTHR44675:SF1">
    <property type="entry name" value="P21-ACTIVATED PROTEIN KINASE-INTERACTING PROTEIN 1"/>
    <property type="match status" value="1"/>
</dbReference>
<accession>F0WBG9</accession>
<sequence>MPGAYQILFLDPNNLEKLTIFSADTSEQLDCCSFDPATSALFVASTKMSLDVSTGSKQEEVTIKRSYLTMLEVVVKISKLSTTPSTDYHLEKKDQVKTLEQIAMICVSETGTKVVTVAQRNGASQGRSFLVEWSIQPKPTTSSAVHCLVKRQRMACTGLVTSVAVSQDSSWLFVGKEDGTLQIWCIDPSIPCEHILGRDPFIAKEKLHGSSGKCIRSVNVKRHEGSIAGDLEVFVTDQSATVVQWRFNCTEGMIMGAGVHLSMHIVGHFRTSQHQNFCTTLSIAINRDAAKANLLLLVQSNVVSIVGILDSQDVLWRTPKESILGVCSAANMTRSPVFASIGTEKNSHVRMLLPRKENLSLIDFGMYAFTDITLHEDQTSAPVSALSCFQVNGEKELWVALGRSNGTCDFYLVCNERFTKMAWLFPRHTDTAVSTIMFDETENEILLKNRKKVHDSKSAIQNRGFLCVGYTDGHIGVWQLPSVLLCKALVPQYLQKAHSTSLIHLECIRDHNKFHWYSKLVTISTDGLLKIWNFPAMVISQTISTKIGELTLTCTMKLIAGYEHTPKVAVIGNENGTLSVWSLDDSTHFQVSHKHERRISSIASISNSHGREFATASWDSSIITWEIVMNFVRLKRQILVDGPIIGLACNCSYFIIAYSHDICGLGYERDIKQFFIEEKKESVQIVSNAISIAQDHPPQKEPSISEANDKVSETKDFRMYLNQFIAINGLKNTILAEELCDFVTGCPTFLMAEKSMRRLKFDLRKFLHARRLRPTERLNEDTCVNTLDAFLWREFASVAKKKKCSVKSKPLITRYNEFGEKVIIRQVEKSASDKCTSEIFTVRANTHANSAVESEEYELEMPKAGSMKIVSISNQFRKHWNGGYCWCGDRGAIFLERNEQARKRCLRCGNKLNTYDFENEDRPIHFSSTFLDRLSLVIVSIMAEQSLAIISWKHQSVEDRYRSIHDNLFQLFEKKYGLRDMLLHKIRLLIISIALQSTHSDIAFVLAAFFGIFVDNVGYEAPKELLAFCISTEAWLISRDAIINRSQGHEIHRYVLVSVALACIKDISEYSILSPRLLSDILAAISGPMDHHLDLNRMLKVIIQVWQQDVLDLKSARYALFGVYETTESISSAPRPLHASTNLDKLQFLLTCFLFHDPHRSGAVPEHIFKEIWEKLRQFWVVDPLHFDVQEESSQVALRAIIMRFRDIEHDGAISYIDFWAMLYLTRNKRTAEMLSLHQMTLFSKIYKLGIPFETQDAILTFMQRVRDSNLPKYNHNVDYDVTLLHSVDHTSSTSFQQGTFHFKKSMHSSMSTEMLLNQRTENITDGLYVDGEHPILRLCKSTSTPILSSKNLSAQESTQSRFYIKRDNDSGGKTDRGLAKIHQQELALTIQDKTHRQTTLPQVEMTASSVILSTIPSPSIFKKGYFLEAVGKSPKHRKPLNVIDHKEDFNLLHGTTPRSSQQHETNKKAMARALSDARSRVRQARGLSAPQQKRLLKTKLRLRSLDRVSTLEEDSSSITTARTARPLSGLSPQTEAILIDTQSALGRGTDGEYEWSTVNDGGDLSESQASEDMADLESREEISAGDIPESELQLVSADDTVTSFEGKPQSITKDEILAEEVGKRSDDQMITKDEIDDPQRRFLGMHFRFSQQPEFDTSSLLNLSARALGWNPADLSDESECDDASEDEDKAENDSNGLEKESSFFSGRTPASSLMPQLAKNRLRLDDATEGALYREKVSHPLAQEVVLSKDLEAAMRKNWSDIFEANEKLLFHGFRSSANCLADKSLSEAPRKRQPSIQPDIQNLAIGEESHGKLYNPGSCALYQHEMSREEILQVDAQGSPLMTARLRILEGSADMFMATDVINPSCEHHQWKSVKAEREGYVFGNANTRIILLHAQELADILSELSTATSIIFYISATALKADTRYSISVTRPVSDRVISVCKEIPTNSTAEASFQIDEPTNRSMERMYCNACHKVREEYDSSLITDTHGSCLIDEVDVTEGYITGHSFDRDPNLPLRQLSSDSYEIKGIHLEEKASHTCNDQMKHLQSALLDTNMPQRSIQKLVPVQKPSTLSRRKMMRYMPKPIAYSLSKLDQ</sequence>
<reference evidence="3" key="1">
    <citation type="journal article" date="2011" name="PLoS Biol.">
        <title>Gene gain and loss during evolution of obligate parasitism in the white rust pathogen of Arabidopsis thaliana.</title>
        <authorList>
            <person name="Kemen E."/>
            <person name="Gardiner A."/>
            <person name="Schultz-Larsen T."/>
            <person name="Kemen A.C."/>
            <person name="Balmuth A.L."/>
            <person name="Robert-Seilaniantz A."/>
            <person name="Bailey K."/>
            <person name="Holub E."/>
            <person name="Studholme D.J."/>
            <person name="Maclean D."/>
            <person name="Jones J.D."/>
        </authorList>
    </citation>
    <scope>NUCLEOTIDE SEQUENCE</scope>
</reference>
<evidence type="ECO:0000313" key="3">
    <source>
        <dbReference type="EMBL" id="CCA18495.1"/>
    </source>
</evidence>
<dbReference type="PROSITE" id="PS50082">
    <property type="entry name" value="WD_REPEATS_2"/>
    <property type="match status" value="1"/>
</dbReference>
<gene>
    <name evidence="3" type="primary">AlNc14C51G4016</name>
    <name evidence="3" type="ORF">ALNC14_046380</name>
</gene>
<dbReference type="SMART" id="SM00320">
    <property type="entry name" value="WD40"/>
    <property type="match status" value="4"/>
</dbReference>
<evidence type="ECO:0000256" key="2">
    <source>
        <dbReference type="SAM" id="MobiDB-lite"/>
    </source>
</evidence>
<feature type="compositionally biased region" description="Polar residues" evidence="2">
    <location>
        <begin position="1704"/>
        <end position="1713"/>
    </location>
</feature>
<name>F0WBG9_9STRA</name>
<reference evidence="3" key="2">
    <citation type="submission" date="2011-02" db="EMBL/GenBank/DDBJ databases">
        <authorList>
            <person name="MacLean D."/>
        </authorList>
    </citation>
    <scope>NUCLEOTIDE SEQUENCE</scope>
</reference>
<feature type="region of interest" description="Disordered" evidence="2">
    <location>
        <begin position="1674"/>
        <end position="1713"/>
    </location>
</feature>
<dbReference type="Gene3D" id="2.130.10.10">
    <property type="entry name" value="YVTN repeat-like/Quinoprotein amine dehydrogenase"/>
    <property type="match status" value="2"/>
</dbReference>
<dbReference type="InterPro" id="IPR036322">
    <property type="entry name" value="WD40_repeat_dom_sf"/>
</dbReference>
<feature type="compositionally biased region" description="Acidic residues" evidence="2">
    <location>
        <begin position="1676"/>
        <end position="1692"/>
    </location>
</feature>